<dbReference type="InterPro" id="IPR001915">
    <property type="entry name" value="Peptidase_M48"/>
</dbReference>
<keyword evidence="4 12" id="KW-0812">Transmembrane</keyword>
<dbReference type="RefSeq" id="WP_179918304.1">
    <property type="nucleotide sequence ID" value="NZ_CP058909.1"/>
</dbReference>
<dbReference type="KEGG" id="hpel:HZS54_17165"/>
<feature type="transmembrane region" description="Helical" evidence="12">
    <location>
        <begin position="239"/>
        <end position="266"/>
    </location>
</feature>
<comment type="cofactor">
    <cofactor evidence="1">
        <name>Zn(2+)</name>
        <dbReference type="ChEBI" id="CHEBI:29105"/>
    </cofactor>
</comment>
<dbReference type="Proteomes" id="UP000509346">
    <property type="component" value="Chromosome"/>
</dbReference>
<keyword evidence="8 12" id="KW-1133">Transmembrane helix</keyword>
<feature type="transmembrane region" description="Helical" evidence="12">
    <location>
        <begin position="278"/>
        <end position="298"/>
    </location>
</feature>
<evidence type="ECO:0000256" key="5">
    <source>
        <dbReference type="ARBA" id="ARBA00022723"/>
    </source>
</evidence>
<feature type="transmembrane region" description="Helical" evidence="12">
    <location>
        <begin position="458"/>
        <end position="477"/>
    </location>
</feature>
<feature type="compositionally biased region" description="Acidic residues" evidence="11">
    <location>
        <begin position="563"/>
        <end position="573"/>
    </location>
</feature>
<evidence type="ECO:0000256" key="8">
    <source>
        <dbReference type="ARBA" id="ARBA00022989"/>
    </source>
</evidence>
<dbReference type="InterPro" id="IPR050083">
    <property type="entry name" value="HtpX_protease"/>
</dbReference>
<keyword evidence="3 14" id="KW-0645">Protease</keyword>
<evidence type="ECO:0000256" key="3">
    <source>
        <dbReference type="ARBA" id="ARBA00022670"/>
    </source>
</evidence>
<feature type="transmembrane region" description="Helical" evidence="12">
    <location>
        <begin position="353"/>
        <end position="375"/>
    </location>
</feature>
<dbReference type="EMBL" id="CP058909">
    <property type="protein sequence ID" value="QLH83254.1"/>
    <property type="molecule type" value="Genomic_DNA"/>
</dbReference>
<dbReference type="Pfam" id="PF01435">
    <property type="entry name" value="Peptidase_M48"/>
    <property type="match status" value="1"/>
</dbReference>
<gene>
    <name evidence="14" type="ORF">HZS54_17165</name>
</gene>
<evidence type="ECO:0000256" key="11">
    <source>
        <dbReference type="SAM" id="MobiDB-lite"/>
    </source>
</evidence>
<keyword evidence="5" id="KW-0479">Metal-binding</keyword>
<evidence type="ECO:0000256" key="6">
    <source>
        <dbReference type="ARBA" id="ARBA00022801"/>
    </source>
</evidence>
<dbReference type="GO" id="GO:0004222">
    <property type="term" value="F:metalloendopeptidase activity"/>
    <property type="evidence" value="ECO:0007669"/>
    <property type="project" value="InterPro"/>
</dbReference>
<evidence type="ECO:0000259" key="13">
    <source>
        <dbReference type="Pfam" id="PF01435"/>
    </source>
</evidence>
<feature type="transmembrane region" description="Helical" evidence="12">
    <location>
        <begin position="329"/>
        <end position="347"/>
    </location>
</feature>
<evidence type="ECO:0000256" key="1">
    <source>
        <dbReference type="ARBA" id="ARBA00001947"/>
    </source>
</evidence>
<keyword evidence="9 14" id="KW-0482">Metalloprotease</keyword>
<feature type="region of interest" description="Disordered" evidence="11">
    <location>
        <begin position="556"/>
        <end position="582"/>
    </location>
</feature>
<keyword evidence="15" id="KW-1185">Reference proteome</keyword>
<keyword evidence="6" id="KW-0378">Hydrolase</keyword>
<keyword evidence="7" id="KW-0862">Zinc</keyword>
<reference evidence="14 15" key="1">
    <citation type="submission" date="2020-07" db="EMBL/GenBank/DDBJ databases">
        <title>Halosimplex litoreum sp. nov. and Halosimplex rubrum sp. nov., isolated from different salt environments.</title>
        <authorList>
            <person name="Cui H."/>
        </authorList>
    </citation>
    <scope>NUCLEOTIDE SEQUENCE [LARGE SCALE GENOMIC DNA]</scope>
    <source>
        <strain evidence="14 15">R2</strain>
    </source>
</reference>
<name>A0A7D5TVJ3_9EURY</name>
<accession>A0A7D5TVJ3</accession>
<keyword evidence="10 12" id="KW-0472">Membrane</keyword>
<proteinExistence type="predicted"/>
<organism evidence="14 15">
    <name type="scientific">Halosimplex pelagicum</name>
    <dbReference type="NCBI Taxonomy" id="869886"/>
    <lineage>
        <taxon>Archaea</taxon>
        <taxon>Methanobacteriati</taxon>
        <taxon>Methanobacteriota</taxon>
        <taxon>Stenosarchaea group</taxon>
        <taxon>Halobacteria</taxon>
        <taxon>Halobacteriales</taxon>
        <taxon>Haloarculaceae</taxon>
        <taxon>Halosimplex</taxon>
    </lineage>
</organism>
<keyword evidence="2" id="KW-1003">Cell membrane</keyword>
<sequence length="582" mass="61934">MQSRLVAVGAVALVCSAALLAVGVAAVDAQESGGDVTVPDADAVIVDISPDGPDTVTVFLPTRTTDDPVLTVEEMAARAPVPARVVSVREVDARVTRYVDGNLVDGGELYRLEILTDLDERTGPLSGTVSGDTLAALAPTDTPAFVVDVPAGTAVDRGSVRSRSFSSTRYEWRPSGGSLDGPITYRFPTSTVGLLAALLLASLLGSYGAVRYRARSVADGPEPLTERVHAVRGTKANALLVGPAAAVAVALWLGSVSLVSLVAGWMPSGTPSGAWWTVTRWTVALAPFACSAWLGATFGAEPVVRDLIDAPFDPLVVLGDWAKSAFYRVARYWVAGAVLLTLAPHILETPLVGGVAVTLLVVLDWLVTPVAIRVFNDTAPIPGEFGREVTEFCDRQGVSVRGVRRLDTGDARHANGIATGMVGYHWVFLTDDLLDELDPDQIRAIVAHELGHLDRRHLLKQAAFTLGFWSLAFVAFVHVYTELWLFVVAVWVYTQLGLGWIGQGQEYQADDYAAEATSPDALAGALDRLATVNFALRDTGVAHNYAARHPSIEDRIARLRDDSEPDEATDEPDAAGRPTAAE</sequence>
<dbReference type="GO" id="GO:0006508">
    <property type="term" value="P:proteolysis"/>
    <property type="evidence" value="ECO:0007669"/>
    <property type="project" value="UniProtKB-KW"/>
</dbReference>
<feature type="domain" description="Peptidase M48" evidence="13">
    <location>
        <begin position="412"/>
        <end position="561"/>
    </location>
</feature>
<evidence type="ECO:0000313" key="15">
    <source>
        <dbReference type="Proteomes" id="UP000509346"/>
    </source>
</evidence>
<dbReference type="GO" id="GO:0046872">
    <property type="term" value="F:metal ion binding"/>
    <property type="evidence" value="ECO:0007669"/>
    <property type="project" value="UniProtKB-KW"/>
</dbReference>
<dbReference type="PANTHER" id="PTHR43221:SF2">
    <property type="entry name" value="PROTEASE HTPX HOMOLOG"/>
    <property type="match status" value="1"/>
</dbReference>
<evidence type="ECO:0000256" key="10">
    <source>
        <dbReference type="ARBA" id="ARBA00023136"/>
    </source>
</evidence>
<dbReference type="AlphaFoldDB" id="A0A7D5TVJ3"/>
<evidence type="ECO:0000256" key="2">
    <source>
        <dbReference type="ARBA" id="ARBA00022475"/>
    </source>
</evidence>
<evidence type="ECO:0000256" key="9">
    <source>
        <dbReference type="ARBA" id="ARBA00023049"/>
    </source>
</evidence>
<feature type="transmembrane region" description="Helical" evidence="12">
    <location>
        <begin position="192"/>
        <end position="210"/>
    </location>
</feature>
<evidence type="ECO:0000256" key="7">
    <source>
        <dbReference type="ARBA" id="ARBA00022833"/>
    </source>
</evidence>
<evidence type="ECO:0000256" key="4">
    <source>
        <dbReference type="ARBA" id="ARBA00022692"/>
    </source>
</evidence>
<dbReference type="OrthoDB" id="271602at2157"/>
<dbReference type="GeneID" id="56084356"/>
<dbReference type="PANTHER" id="PTHR43221">
    <property type="entry name" value="PROTEASE HTPX"/>
    <property type="match status" value="1"/>
</dbReference>
<protein>
    <submittedName>
        <fullName evidence="14">M48 family metalloprotease</fullName>
    </submittedName>
</protein>
<dbReference type="Gene3D" id="3.30.2010.10">
    <property type="entry name" value="Metalloproteases ('zincins'), catalytic domain"/>
    <property type="match status" value="1"/>
</dbReference>
<evidence type="ECO:0000256" key="12">
    <source>
        <dbReference type="SAM" id="Phobius"/>
    </source>
</evidence>
<evidence type="ECO:0000313" key="14">
    <source>
        <dbReference type="EMBL" id="QLH83254.1"/>
    </source>
</evidence>